<sequence>MSTIYPDISNLFDEQIPSPDSNSFSNSTTSNSNNMSLSTEIAEKLLIRFDGIKSKLYEFIDNCDKSYNLVNPQSKAILLAIIETKLTDKARAITRNRTFDEWKDLKDFLLDAYSERRTEGQWQWELHSLRQMPSENVMSFSNKVENCYIKLINTLDPNLSPDARNACTKLLKNQALNVFIRGLNKYLSILFKARNPDSLEKAVAVAVAEEQEQLLSRQEIFRPFCNICKRNNHSSNNCRYKNNSDRNIRHFQNSSFQNPKYPNTNLQKPNFQNRNYKPSNSNSNSDFPPNLRKDYINTSPRFCRYCKNPGHVIEECRKREFNNKNKISNKSFKLTESSTSSGRFSRSSFSSGRIATINFSVTSYVDLPIVNNNCNQLFCKFLIDTGADISLIKYSKILDLPKIYSESLTLRGIDKNVLNPNKTVCSCNVNFKVKDFVQSHVFYVVEDDFPLHFDGILGSDCFEINKCQIDYKENKLNFENCSIPIEYIKFP</sequence>
<dbReference type="InterPro" id="IPR036875">
    <property type="entry name" value="Znf_CCHC_sf"/>
</dbReference>
<name>A0ABM5K2E9_DIAVI</name>
<dbReference type="InterPro" id="IPR001878">
    <property type="entry name" value="Znf_CCHC"/>
</dbReference>
<feature type="compositionally biased region" description="Low complexity" evidence="2">
    <location>
        <begin position="278"/>
        <end position="290"/>
    </location>
</feature>
<reference evidence="4" key="1">
    <citation type="submission" date="2025-05" db="UniProtKB">
        <authorList>
            <consortium name="EnsemblMetazoa"/>
        </authorList>
    </citation>
    <scope>IDENTIFICATION</scope>
</reference>
<dbReference type="SUPFAM" id="SSF50630">
    <property type="entry name" value="Acid proteases"/>
    <property type="match status" value="1"/>
</dbReference>
<dbReference type="PANTHER" id="PTHR33223">
    <property type="entry name" value="CCHC-TYPE DOMAIN-CONTAINING PROTEIN"/>
    <property type="match status" value="1"/>
</dbReference>
<proteinExistence type="predicted"/>
<dbReference type="SMART" id="SM00343">
    <property type="entry name" value="ZnF_C2HC"/>
    <property type="match status" value="2"/>
</dbReference>
<protein>
    <recommendedName>
        <fullName evidence="3">Peptidase A2 domain-containing protein</fullName>
    </recommendedName>
</protein>
<dbReference type="RefSeq" id="XP_050504364.1">
    <property type="nucleotide sequence ID" value="XM_050648407.1"/>
</dbReference>
<feature type="region of interest" description="Disordered" evidence="2">
    <location>
        <begin position="253"/>
        <end position="291"/>
    </location>
</feature>
<evidence type="ECO:0000313" key="5">
    <source>
        <dbReference type="Proteomes" id="UP001652700"/>
    </source>
</evidence>
<dbReference type="InterPro" id="IPR021109">
    <property type="entry name" value="Peptidase_aspartic_dom_sf"/>
</dbReference>
<evidence type="ECO:0000256" key="1">
    <source>
        <dbReference type="ARBA" id="ARBA00022801"/>
    </source>
</evidence>
<evidence type="ECO:0000313" key="4">
    <source>
        <dbReference type="EnsemblMetazoa" id="XP_050504364.1"/>
    </source>
</evidence>
<evidence type="ECO:0000256" key="2">
    <source>
        <dbReference type="SAM" id="MobiDB-lite"/>
    </source>
</evidence>
<organism evidence="4 5">
    <name type="scientific">Diabrotica virgifera virgifera</name>
    <name type="common">western corn rootworm</name>
    <dbReference type="NCBI Taxonomy" id="50390"/>
    <lineage>
        <taxon>Eukaryota</taxon>
        <taxon>Metazoa</taxon>
        <taxon>Ecdysozoa</taxon>
        <taxon>Arthropoda</taxon>
        <taxon>Hexapoda</taxon>
        <taxon>Insecta</taxon>
        <taxon>Pterygota</taxon>
        <taxon>Neoptera</taxon>
        <taxon>Endopterygota</taxon>
        <taxon>Coleoptera</taxon>
        <taxon>Polyphaga</taxon>
        <taxon>Cucujiformia</taxon>
        <taxon>Chrysomeloidea</taxon>
        <taxon>Chrysomelidae</taxon>
        <taxon>Galerucinae</taxon>
        <taxon>Diabroticina</taxon>
        <taxon>Diabroticites</taxon>
        <taxon>Diabrotica</taxon>
    </lineage>
</organism>
<dbReference type="InterPro" id="IPR001969">
    <property type="entry name" value="Aspartic_peptidase_AS"/>
</dbReference>
<dbReference type="InterPro" id="IPR001995">
    <property type="entry name" value="Peptidase_A2_cat"/>
</dbReference>
<feature type="region of interest" description="Disordered" evidence="2">
    <location>
        <begin position="1"/>
        <end position="34"/>
    </location>
</feature>
<dbReference type="SUPFAM" id="SSF57756">
    <property type="entry name" value="Retrovirus zinc finger-like domains"/>
    <property type="match status" value="1"/>
</dbReference>
<dbReference type="Gene3D" id="2.40.70.10">
    <property type="entry name" value="Acid Proteases"/>
    <property type="match status" value="1"/>
</dbReference>
<keyword evidence="5" id="KW-1185">Reference proteome</keyword>
<dbReference type="EnsemblMetazoa" id="XM_050648407.1">
    <property type="protein sequence ID" value="XP_050504364.1"/>
    <property type="gene ID" value="LOC126883160"/>
</dbReference>
<dbReference type="PROSITE" id="PS50175">
    <property type="entry name" value="ASP_PROT_RETROV"/>
    <property type="match status" value="1"/>
</dbReference>
<keyword evidence="1" id="KW-0378">Hydrolase</keyword>
<feature type="compositionally biased region" description="Low complexity" evidence="2">
    <location>
        <begin position="21"/>
        <end position="34"/>
    </location>
</feature>
<feature type="domain" description="Peptidase A2" evidence="3">
    <location>
        <begin position="379"/>
        <end position="393"/>
    </location>
</feature>
<dbReference type="PANTHER" id="PTHR33223:SF6">
    <property type="entry name" value="CCHC-TYPE DOMAIN-CONTAINING PROTEIN"/>
    <property type="match status" value="1"/>
</dbReference>
<dbReference type="GeneID" id="126883160"/>
<dbReference type="Proteomes" id="UP001652700">
    <property type="component" value="Unplaced"/>
</dbReference>
<dbReference type="CDD" id="cd00303">
    <property type="entry name" value="retropepsin_like"/>
    <property type="match status" value="1"/>
</dbReference>
<evidence type="ECO:0000259" key="3">
    <source>
        <dbReference type="PROSITE" id="PS50175"/>
    </source>
</evidence>
<accession>A0ABM5K2E9</accession>
<dbReference type="PROSITE" id="PS00141">
    <property type="entry name" value="ASP_PROTEASE"/>
    <property type="match status" value="1"/>
</dbReference>
<feature type="compositionally biased region" description="Polar residues" evidence="2">
    <location>
        <begin position="253"/>
        <end position="277"/>
    </location>
</feature>